<dbReference type="NCBIfam" id="TIGR04183">
    <property type="entry name" value="Por_Secre_tail"/>
    <property type="match status" value="1"/>
</dbReference>
<proteinExistence type="predicted"/>
<gene>
    <name evidence="1" type="ORF">IQ13_3104</name>
</gene>
<dbReference type="OrthoDB" id="599464at2"/>
<accession>A0A562SGJ3</accession>
<organism evidence="1 2">
    <name type="scientific">Lacibacter cauensis</name>
    <dbReference type="NCBI Taxonomy" id="510947"/>
    <lineage>
        <taxon>Bacteria</taxon>
        <taxon>Pseudomonadati</taxon>
        <taxon>Bacteroidota</taxon>
        <taxon>Chitinophagia</taxon>
        <taxon>Chitinophagales</taxon>
        <taxon>Chitinophagaceae</taxon>
        <taxon>Lacibacter</taxon>
    </lineage>
</organism>
<dbReference type="AlphaFoldDB" id="A0A562SGJ3"/>
<dbReference type="Proteomes" id="UP000316167">
    <property type="component" value="Unassembled WGS sequence"/>
</dbReference>
<sequence>MHIVLLLPLFISAQITTPMVRANFGLDADLRHNFFNGAVLSGNDDWFSNADAGTGVFVIDTTGAAAIYSTYTSNPSSRFASFARGMRYPVLSTVNNRIFYDATFVRDHRATDTTGFPGGLKNGMSPQLWSSVVSPVPSKNDITEVFLHVRRDGPTSADSLFFFGGVGILGTTGDRYFDFELYQTDITYNRSTGTFTKYGPDFGHSTWRFNASGQITQLGDIIFTAEYGTSGLTAIEARIWIEKTALPTVTPQAFSWTGTFDGDGNNATYGYAGIVPKTGGNFYQGLQNSASVWSGPFGNLNSSNLPVTTYDPVQFMEFSVNLSRLGLDPMTFTNGSMCNLAFGKVLVKTRTSTSFTSSLSDFVAPFSFRSVASVDATADFPALCSQQFISNLSVRNPLSTSTYSWSTTNGRIVGSTTGTTITVDQPGTYIVTQELLSGCGENGRDTINIVIAPGGSCAVLNASLLSFTARNREQAVELNWKITNNNYAKTITVERSLNGQHFAAINDIAATANTETADYIFTDAVTNFNSNNIFYRLKITNKNGQVTYSEIQSVKINYALLLQASVNPNPVAGNRMTVQLSVPQTDIAVFQLIHSSGAIIHTHKQTVTKGSNSILINGTSSWQPGLYVLRITVDGKTLQQKVIVTAG</sequence>
<evidence type="ECO:0000313" key="1">
    <source>
        <dbReference type="EMBL" id="TWI80427.1"/>
    </source>
</evidence>
<reference evidence="1 2" key="1">
    <citation type="journal article" date="2015" name="Stand. Genomic Sci.">
        <title>Genomic Encyclopedia of Bacterial and Archaeal Type Strains, Phase III: the genomes of soil and plant-associated and newly described type strains.</title>
        <authorList>
            <person name="Whitman W.B."/>
            <person name="Woyke T."/>
            <person name="Klenk H.P."/>
            <person name="Zhou Y."/>
            <person name="Lilburn T.G."/>
            <person name="Beck B.J."/>
            <person name="De Vos P."/>
            <person name="Vandamme P."/>
            <person name="Eisen J.A."/>
            <person name="Garrity G."/>
            <person name="Hugenholtz P."/>
            <person name="Kyrpides N.C."/>
        </authorList>
    </citation>
    <scope>NUCLEOTIDE SEQUENCE [LARGE SCALE GENOMIC DNA]</scope>
    <source>
        <strain evidence="1 2">CGMCC 1.7271</strain>
    </source>
</reference>
<name>A0A562SGJ3_9BACT</name>
<comment type="caution">
    <text evidence="1">The sequence shown here is derived from an EMBL/GenBank/DDBJ whole genome shotgun (WGS) entry which is preliminary data.</text>
</comment>
<evidence type="ECO:0000313" key="2">
    <source>
        <dbReference type="Proteomes" id="UP000316167"/>
    </source>
</evidence>
<dbReference type="RefSeq" id="WP_144887343.1">
    <property type="nucleotide sequence ID" value="NZ_VLLE01000005.1"/>
</dbReference>
<dbReference type="EMBL" id="VLLE01000005">
    <property type="protein sequence ID" value="TWI80427.1"/>
    <property type="molecule type" value="Genomic_DNA"/>
</dbReference>
<keyword evidence="2" id="KW-1185">Reference proteome</keyword>
<dbReference type="InterPro" id="IPR026444">
    <property type="entry name" value="Secre_tail"/>
</dbReference>
<protein>
    <submittedName>
        <fullName evidence="1">Putative secreted protein (Por secretion system target)</fullName>
    </submittedName>
</protein>